<dbReference type="GO" id="GO:0030322">
    <property type="term" value="P:stabilization of membrane potential"/>
    <property type="evidence" value="ECO:0007669"/>
    <property type="project" value="TreeGrafter"/>
</dbReference>
<feature type="domain" description="Potassium channel" evidence="10">
    <location>
        <begin position="268"/>
        <end position="340"/>
    </location>
</feature>
<evidence type="ECO:0000256" key="9">
    <source>
        <dbReference type="SAM" id="Phobius"/>
    </source>
</evidence>
<proteinExistence type="inferred from homology"/>
<dbReference type="Proteomes" id="UP000024635">
    <property type="component" value="Unassembled WGS sequence"/>
</dbReference>
<gene>
    <name evidence="11" type="primary">Acey_s0004.g1897</name>
    <name evidence="11" type="synonym">Acey-twk-42</name>
    <name evidence="11" type="ORF">Y032_0004g1897</name>
</gene>
<protein>
    <recommendedName>
        <fullName evidence="10">Potassium channel domain-containing protein</fullName>
    </recommendedName>
</protein>
<dbReference type="InterPro" id="IPR003280">
    <property type="entry name" value="2pore_dom_K_chnl"/>
</dbReference>
<dbReference type="EMBL" id="JARK01001340">
    <property type="protein sequence ID" value="EYC31004.1"/>
    <property type="molecule type" value="Genomic_DNA"/>
</dbReference>
<feature type="transmembrane region" description="Helical" evidence="9">
    <location>
        <begin position="291"/>
        <end position="309"/>
    </location>
</feature>
<feature type="domain" description="Potassium channel" evidence="10">
    <location>
        <begin position="147"/>
        <end position="206"/>
    </location>
</feature>
<name>A0A016VTV1_9BILA</name>
<dbReference type="PANTHER" id="PTHR11003">
    <property type="entry name" value="POTASSIUM CHANNEL, SUBFAMILY K"/>
    <property type="match status" value="1"/>
</dbReference>
<evidence type="ECO:0000313" key="12">
    <source>
        <dbReference type="Proteomes" id="UP000024635"/>
    </source>
</evidence>
<keyword evidence="2 8" id="KW-0813">Transport</keyword>
<keyword evidence="5 8" id="KW-0406">Ion transport</keyword>
<dbReference type="Gene3D" id="1.10.287.70">
    <property type="match status" value="1"/>
</dbReference>
<evidence type="ECO:0000259" key="10">
    <source>
        <dbReference type="Pfam" id="PF07885"/>
    </source>
</evidence>
<comment type="caution">
    <text evidence="11">The sequence shown here is derived from an EMBL/GenBank/DDBJ whole genome shotgun (WGS) entry which is preliminary data.</text>
</comment>
<evidence type="ECO:0000256" key="3">
    <source>
        <dbReference type="ARBA" id="ARBA00022692"/>
    </source>
</evidence>
<reference evidence="12" key="1">
    <citation type="journal article" date="2015" name="Nat. Genet.">
        <title>The genome and transcriptome of the zoonotic hookworm Ancylostoma ceylanicum identify infection-specific gene families.</title>
        <authorList>
            <person name="Schwarz E.M."/>
            <person name="Hu Y."/>
            <person name="Antoshechkin I."/>
            <person name="Miller M.M."/>
            <person name="Sternberg P.W."/>
            <person name="Aroian R.V."/>
        </authorList>
    </citation>
    <scope>NUCLEOTIDE SEQUENCE</scope>
    <source>
        <strain evidence="12">HY135</strain>
    </source>
</reference>
<evidence type="ECO:0000256" key="7">
    <source>
        <dbReference type="ARBA" id="ARBA00023303"/>
    </source>
</evidence>
<dbReference type="OrthoDB" id="297496at2759"/>
<evidence type="ECO:0000256" key="1">
    <source>
        <dbReference type="ARBA" id="ARBA00004141"/>
    </source>
</evidence>
<evidence type="ECO:0000256" key="5">
    <source>
        <dbReference type="ARBA" id="ARBA00023065"/>
    </source>
</evidence>
<evidence type="ECO:0000256" key="2">
    <source>
        <dbReference type="ARBA" id="ARBA00022448"/>
    </source>
</evidence>
<feature type="transmembrane region" description="Helical" evidence="9">
    <location>
        <begin position="185"/>
        <end position="209"/>
    </location>
</feature>
<dbReference type="PRINTS" id="PR01333">
    <property type="entry name" value="2POREKCHANEL"/>
</dbReference>
<dbReference type="PANTHER" id="PTHR11003:SF324">
    <property type="entry name" value="POTASSIUM CHANNEL DOMAIN-CONTAINING PROTEIN"/>
    <property type="match status" value="1"/>
</dbReference>
<sequence length="485" mass="55399">MVRAWLQLAVNVLSQDAPKRFESLPAPKDVLESRGGAVREVPPSSYSLVRSTFDVQGKYAQLSPGLNCSLAGALVFCGLESSHEDVKNDEEVTMLVRRSVAAKKELVDKIQMMYFSNAEATFFNETELRKAIDSYDVSMAVKPIIHREKRWNLWGGLYYAGTIYTTIGYGDLAATTFWGRLFTMIYALVGIPMVITILNDWGTIMFQIVDMVWRKNFRSLIHPIKNLFRSQKHGDSQENICDNSPPLTEKLSGDPDAAEPIPFYLVIIVLVFWMLLCCGVFSLFEEWTFFEALYFFFISLTTIGFGDITPGHSVAVANFLLILIGLSVVSMSINVLQMQLEILFARVVKSIDNDFKMNLSVSAEENKKTASLDQRGDVERGPSELRPRKELDVVKQYGKNMNSSDRFLMRFMSHHQKKMLNEKFEDRAKMRNKWTQTAKQIKVASVQTADKYDDFLRFVPETEEEEVQPKSRITTKRLYIYNTGE</sequence>
<keyword evidence="7 8" id="KW-0407">Ion channel</keyword>
<dbReference type="GO" id="GO:0022841">
    <property type="term" value="F:potassium ion leak channel activity"/>
    <property type="evidence" value="ECO:0007669"/>
    <property type="project" value="TreeGrafter"/>
</dbReference>
<evidence type="ECO:0000256" key="6">
    <source>
        <dbReference type="ARBA" id="ARBA00023136"/>
    </source>
</evidence>
<feature type="transmembrane region" description="Helical" evidence="9">
    <location>
        <begin position="315"/>
        <end position="336"/>
    </location>
</feature>
<keyword evidence="4 9" id="KW-1133">Transmembrane helix</keyword>
<accession>A0A016VTV1</accession>
<keyword evidence="6 9" id="KW-0472">Membrane</keyword>
<evidence type="ECO:0000256" key="8">
    <source>
        <dbReference type="RuleBase" id="RU003857"/>
    </source>
</evidence>
<dbReference type="Pfam" id="PF07885">
    <property type="entry name" value="Ion_trans_2"/>
    <property type="match status" value="2"/>
</dbReference>
<dbReference type="AlphaFoldDB" id="A0A016VTV1"/>
<keyword evidence="3 8" id="KW-0812">Transmembrane</keyword>
<dbReference type="InterPro" id="IPR013099">
    <property type="entry name" value="K_chnl_dom"/>
</dbReference>
<feature type="transmembrane region" description="Helical" evidence="9">
    <location>
        <begin position="261"/>
        <end position="284"/>
    </location>
</feature>
<keyword evidence="12" id="KW-1185">Reference proteome</keyword>
<comment type="similarity">
    <text evidence="8">Belongs to the two pore domain potassium channel (TC 1.A.1.8) family.</text>
</comment>
<dbReference type="GO" id="GO:0005886">
    <property type="term" value="C:plasma membrane"/>
    <property type="evidence" value="ECO:0007669"/>
    <property type="project" value="TreeGrafter"/>
</dbReference>
<dbReference type="SUPFAM" id="SSF81324">
    <property type="entry name" value="Voltage-gated potassium channels"/>
    <property type="match status" value="2"/>
</dbReference>
<organism evidence="11 12">
    <name type="scientific">Ancylostoma ceylanicum</name>
    <dbReference type="NCBI Taxonomy" id="53326"/>
    <lineage>
        <taxon>Eukaryota</taxon>
        <taxon>Metazoa</taxon>
        <taxon>Ecdysozoa</taxon>
        <taxon>Nematoda</taxon>
        <taxon>Chromadorea</taxon>
        <taxon>Rhabditida</taxon>
        <taxon>Rhabditina</taxon>
        <taxon>Rhabditomorpha</taxon>
        <taxon>Strongyloidea</taxon>
        <taxon>Ancylostomatidae</taxon>
        <taxon>Ancylostomatinae</taxon>
        <taxon>Ancylostoma</taxon>
    </lineage>
</organism>
<comment type="subcellular location">
    <subcellularLocation>
        <location evidence="1">Membrane</location>
        <topology evidence="1">Multi-pass membrane protein</topology>
    </subcellularLocation>
</comment>
<evidence type="ECO:0000256" key="4">
    <source>
        <dbReference type="ARBA" id="ARBA00022989"/>
    </source>
</evidence>
<dbReference type="GO" id="GO:0015271">
    <property type="term" value="F:outward rectifier potassium channel activity"/>
    <property type="evidence" value="ECO:0007669"/>
    <property type="project" value="TreeGrafter"/>
</dbReference>
<evidence type="ECO:0000313" key="11">
    <source>
        <dbReference type="EMBL" id="EYC31004.1"/>
    </source>
</evidence>